<organism evidence="3 4">
    <name type="scientific">Acer saccharum</name>
    <name type="common">Sugar maple</name>
    <dbReference type="NCBI Taxonomy" id="4024"/>
    <lineage>
        <taxon>Eukaryota</taxon>
        <taxon>Viridiplantae</taxon>
        <taxon>Streptophyta</taxon>
        <taxon>Embryophyta</taxon>
        <taxon>Tracheophyta</taxon>
        <taxon>Spermatophyta</taxon>
        <taxon>Magnoliopsida</taxon>
        <taxon>eudicotyledons</taxon>
        <taxon>Gunneridae</taxon>
        <taxon>Pentapetalae</taxon>
        <taxon>rosids</taxon>
        <taxon>malvids</taxon>
        <taxon>Sapindales</taxon>
        <taxon>Sapindaceae</taxon>
        <taxon>Hippocastanoideae</taxon>
        <taxon>Acereae</taxon>
        <taxon>Acer</taxon>
    </lineage>
</organism>
<dbReference type="NCBIfam" id="TIGR00756">
    <property type="entry name" value="PPR"/>
    <property type="match status" value="1"/>
</dbReference>
<reference evidence="3" key="2">
    <citation type="submission" date="2023-06" db="EMBL/GenBank/DDBJ databases">
        <authorList>
            <person name="Swenson N.G."/>
            <person name="Wegrzyn J.L."/>
            <person name="Mcevoy S.L."/>
        </authorList>
    </citation>
    <scope>NUCLEOTIDE SEQUENCE</scope>
    <source>
        <strain evidence="3">NS2018</strain>
        <tissue evidence="3">Leaf</tissue>
    </source>
</reference>
<dbReference type="InterPro" id="IPR011990">
    <property type="entry name" value="TPR-like_helical_dom_sf"/>
</dbReference>
<evidence type="ECO:0000256" key="2">
    <source>
        <dbReference type="PROSITE-ProRule" id="PRU00708"/>
    </source>
</evidence>
<accession>A0AA39RZZ0</accession>
<proteinExistence type="predicted"/>
<gene>
    <name evidence="3" type="ORF">LWI29_023354</name>
</gene>
<dbReference type="EMBL" id="JAUESC010000384">
    <property type="protein sequence ID" value="KAK0582243.1"/>
    <property type="molecule type" value="Genomic_DNA"/>
</dbReference>
<evidence type="ECO:0000313" key="3">
    <source>
        <dbReference type="EMBL" id="KAK0582243.1"/>
    </source>
</evidence>
<reference evidence="3" key="1">
    <citation type="journal article" date="2022" name="Plant J.">
        <title>Strategies of tolerance reflected in two North American maple genomes.</title>
        <authorList>
            <person name="McEvoy S.L."/>
            <person name="Sezen U.U."/>
            <person name="Trouern-Trend A."/>
            <person name="McMahon S.M."/>
            <person name="Schaberg P.G."/>
            <person name="Yang J."/>
            <person name="Wegrzyn J.L."/>
            <person name="Swenson N.G."/>
        </authorList>
    </citation>
    <scope>NUCLEOTIDE SEQUENCE</scope>
    <source>
        <strain evidence="3">NS2018</strain>
    </source>
</reference>
<sequence length="99" mass="11317">MPERDYVSWNTMIGGYVKNGRMEDALRLLTSMPENVLSSMKILSSSKSEKLIAHLIRTNRLSKARDVFHKNGAEGCFYMEFNDQWVCETERNSHGMGAV</sequence>
<dbReference type="PROSITE" id="PS51375">
    <property type="entry name" value="PPR"/>
    <property type="match status" value="1"/>
</dbReference>
<dbReference type="AlphaFoldDB" id="A0AA39RZZ0"/>
<keyword evidence="4" id="KW-1185">Reference proteome</keyword>
<feature type="repeat" description="PPR" evidence="2">
    <location>
        <begin position="5"/>
        <end position="39"/>
    </location>
</feature>
<comment type="caution">
    <text evidence="3">The sequence shown here is derived from an EMBL/GenBank/DDBJ whole genome shotgun (WGS) entry which is preliminary data.</text>
</comment>
<protein>
    <recommendedName>
        <fullName evidence="5">Pentatricopeptide repeat-containing protein</fullName>
    </recommendedName>
</protein>
<dbReference type="Pfam" id="PF01535">
    <property type="entry name" value="PPR"/>
    <property type="match status" value="1"/>
</dbReference>
<dbReference type="InterPro" id="IPR002885">
    <property type="entry name" value="PPR_rpt"/>
</dbReference>
<dbReference type="Proteomes" id="UP001168877">
    <property type="component" value="Unassembled WGS sequence"/>
</dbReference>
<evidence type="ECO:0000313" key="4">
    <source>
        <dbReference type="Proteomes" id="UP001168877"/>
    </source>
</evidence>
<evidence type="ECO:0008006" key="5">
    <source>
        <dbReference type="Google" id="ProtNLM"/>
    </source>
</evidence>
<keyword evidence="1" id="KW-0677">Repeat</keyword>
<name>A0AA39RZZ0_ACESA</name>
<evidence type="ECO:0000256" key="1">
    <source>
        <dbReference type="ARBA" id="ARBA00022737"/>
    </source>
</evidence>
<dbReference type="Gene3D" id="1.25.40.10">
    <property type="entry name" value="Tetratricopeptide repeat domain"/>
    <property type="match status" value="1"/>
</dbReference>